<name>A0A1J1IA05_9DIPT</name>
<dbReference type="EMBL" id="CVRI01000046">
    <property type="protein sequence ID" value="CRK97088.1"/>
    <property type="molecule type" value="Genomic_DNA"/>
</dbReference>
<dbReference type="AlphaFoldDB" id="A0A1J1IA05"/>
<reference evidence="2 3" key="1">
    <citation type="submission" date="2015-04" db="EMBL/GenBank/DDBJ databases">
        <authorList>
            <person name="Syromyatnikov M.Y."/>
            <person name="Popov V.N."/>
        </authorList>
    </citation>
    <scope>NUCLEOTIDE SEQUENCE [LARGE SCALE GENOMIC DNA]</scope>
</reference>
<evidence type="ECO:0000256" key="1">
    <source>
        <dbReference type="SAM" id="MobiDB-lite"/>
    </source>
</evidence>
<evidence type="ECO:0000313" key="2">
    <source>
        <dbReference type="EMBL" id="CRK97088.1"/>
    </source>
</evidence>
<organism evidence="2 3">
    <name type="scientific">Clunio marinus</name>
    <dbReference type="NCBI Taxonomy" id="568069"/>
    <lineage>
        <taxon>Eukaryota</taxon>
        <taxon>Metazoa</taxon>
        <taxon>Ecdysozoa</taxon>
        <taxon>Arthropoda</taxon>
        <taxon>Hexapoda</taxon>
        <taxon>Insecta</taxon>
        <taxon>Pterygota</taxon>
        <taxon>Neoptera</taxon>
        <taxon>Endopterygota</taxon>
        <taxon>Diptera</taxon>
        <taxon>Nematocera</taxon>
        <taxon>Chironomoidea</taxon>
        <taxon>Chironomidae</taxon>
        <taxon>Clunio</taxon>
    </lineage>
</organism>
<sequence length="110" mass="12145">MKLNANVLNECPAEGRLLELLVKDSSSLTQMIKGLMIASENSKCVRKTSKAVNERSFRLVKFAVLSTSTPHMKIKAAEWKGEVEKGVNVTANQPSQQNENFPSFQHSNGP</sequence>
<proteinExistence type="predicted"/>
<protein>
    <submittedName>
        <fullName evidence="2">CLUMA_CG010468, isoform A</fullName>
    </submittedName>
</protein>
<dbReference type="Proteomes" id="UP000183832">
    <property type="component" value="Unassembled WGS sequence"/>
</dbReference>
<feature type="compositionally biased region" description="Polar residues" evidence="1">
    <location>
        <begin position="89"/>
        <end position="110"/>
    </location>
</feature>
<feature type="region of interest" description="Disordered" evidence="1">
    <location>
        <begin position="86"/>
        <end position="110"/>
    </location>
</feature>
<evidence type="ECO:0000313" key="3">
    <source>
        <dbReference type="Proteomes" id="UP000183832"/>
    </source>
</evidence>
<accession>A0A1J1IA05</accession>
<keyword evidence="3" id="KW-1185">Reference proteome</keyword>
<gene>
    <name evidence="2" type="ORF">CLUMA_CG010468</name>
</gene>